<accession>A0ABQ0GY83</accession>
<comment type="subunit">
    <text evidence="3">Homotetramer.</text>
</comment>
<comment type="caution">
    <text evidence="6">The sequence shown here is derived from an EMBL/GenBank/DDBJ whole genome shotgun (WGS) entry which is preliminary data.</text>
</comment>
<keyword evidence="3" id="KW-0963">Cytoplasm</keyword>
<dbReference type="InterPro" id="IPR002770">
    <property type="entry name" value="ForMFR_H4MPT_ForTrfase_C"/>
</dbReference>
<keyword evidence="3" id="KW-0012">Acyltransferase</keyword>
<comment type="similarity">
    <text evidence="1 3">Belongs to the FTR family.</text>
</comment>
<feature type="domain" description="Formylmethanofuran: tetrahydromethanopterin formyltransferase Ftr N-terminal" evidence="4">
    <location>
        <begin position="10"/>
        <end position="150"/>
    </location>
</feature>
<dbReference type="EMBL" id="BAAFZP010000001">
    <property type="protein sequence ID" value="GAB1581637.1"/>
    <property type="molecule type" value="Genomic_DNA"/>
</dbReference>
<reference evidence="6 7" key="1">
    <citation type="submission" date="2024-10" db="EMBL/GenBank/DDBJ databases">
        <title>Isolation, draft genome sequencing and identification of Phyllobacterium sp. NSA23, isolated from leaf soil.</title>
        <authorList>
            <person name="Akita H."/>
        </authorList>
    </citation>
    <scope>NUCLEOTIDE SEQUENCE [LARGE SCALE GENOMIC DNA]</scope>
    <source>
        <strain evidence="6 7">NSA23</strain>
    </source>
</reference>
<organism evidence="6 7">
    <name type="scientific">Phyllobacterium phragmitis</name>
    <dbReference type="NCBI Taxonomy" id="2670329"/>
    <lineage>
        <taxon>Bacteria</taxon>
        <taxon>Pseudomonadati</taxon>
        <taxon>Pseudomonadota</taxon>
        <taxon>Alphaproteobacteria</taxon>
        <taxon>Hyphomicrobiales</taxon>
        <taxon>Phyllobacteriaceae</taxon>
        <taxon>Phyllobacterium</taxon>
    </lineage>
</organism>
<dbReference type="RefSeq" id="WP_407864431.1">
    <property type="nucleotide sequence ID" value="NZ_BAAFZP010000001.1"/>
</dbReference>
<dbReference type="NCBIfam" id="NF002554">
    <property type="entry name" value="PRK02114.1"/>
    <property type="match status" value="1"/>
</dbReference>
<protein>
    <recommendedName>
        <fullName evidence="3">Formylmethanofuran--tetrahydromethanopterin formyltransferase</fullName>
        <shortName evidence="3">Ftr</shortName>
        <ecNumber evidence="3">2.3.1.101</ecNumber>
    </recommendedName>
    <alternativeName>
        <fullName evidence="3">H4MPT formyltransferase</fullName>
    </alternativeName>
</protein>
<evidence type="ECO:0000256" key="3">
    <source>
        <dbReference type="HAMAP-Rule" id="MF_00579"/>
    </source>
</evidence>
<comment type="pathway">
    <text evidence="3">One-carbon metabolism; formaldehyde degradation; formate from formaldehyde (H(4)MPT route): step 4/5.</text>
</comment>
<evidence type="ECO:0000313" key="6">
    <source>
        <dbReference type="EMBL" id="GAB1581637.1"/>
    </source>
</evidence>
<keyword evidence="7" id="KW-1185">Reference proteome</keyword>
<dbReference type="EC" id="2.3.1.101" evidence="3"/>
<proteinExistence type="inferred from homology"/>
<dbReference type="Gene3D" id="3.30.70.520">
    <property type="match status" value="2"/>
</dbReference>
<evidence type="ECO:0000259" key="4">
    <source>
        <dbReference type="Pfam" id="PF01913"/>
    </source>
</evidence>
<keyword evidence="3" id="KW-0554">One-carbon metabolism</keyword>
<comment type="catalytic activity">
    <reaction evidence="3">
        <text>N-formylmethanofuran + 5,6,7,8-tetrahydromethanopterin + H(+) = N(5)-formyl-5,6,7,8-tetrahydromethanopterin + methanofuran</text>
        <dbReference type="Rhea" id="RHEA:18061"/>
        <dbReference type="ChEBI" id="CHEBI:15378"/>
        <dbReference type="ChEBI" id="CHEBI:57727"/>
        <dbReference type="ChEBI" id="CHEBI:58018"/>
        <dbReference type="ChEBI" id="CHEBI:58103"/>
        <dbReference type="ChEBI" id="CHEBI:58151"/>
        <dbReference type="EC" id="2.3.1.101"/>
    </reaction>
</comment>
<dbReference type="InterPro" id="IPR023447">
    <property type="entry name" value="ForMFR_H4MPT_ForTrfase_fd-like"/>
</dbReference>
<evidence type="ECO:0000256" key="1">
    <source>
        <dbReference type="ARBA" id="ARBA00006770"/>
    </source>
</evidence>
<dbReference type="NCBIfam" id="TIGR03119">
    <property type="entry name" value="one_C_fhcD"/>
    <property type="match status" value="1"/>
</dbReference>
<evidence type="ECO:0000313" key="7">
    <source>
        <dbReference type="Proteomes" id="UP001628091"/>
    </source>
</evidence>
<dbReference type="InterPro" id="IPR014053">
    <property type="entry name" value="ForMFR_H4MPT_ForTrfase"/>
</dbReference>
<dbReference type="InterPro" id="IPR022667">
    <property type="entry name" value="ForMFR_H4MPT_ForTrfase_N"/>
</dbReference>
<evidence type="ECO:0000256" key="2">
    <source>
        <dbReference type="ARBA" id="ARBA00022679"/>
    </source>
</evidence>
<dbReference type="HAMAP" id="MF_00579">
    <property type="entry name" value="FTR"/>
    <property type="match status" value="1"/>
</dbReference>
<dbReference type="Pfam" id="PF01913">
    <property type="entry name" value="FTR"/>
    <property type="match status" value="1"/>
</dbReference>
<comment type="function">
    <text evidence="3">Catalyzes the transfer of a formyl group from 5-formyl tetrahydromethanopterin (5-formyl-H(4)MPT) to methanofuran (MFR) to produce formylmethanofuran (formyl-MFR) and tetrahydromethanopterin (H(4)MPT).</text>
</comment>
<dbReference type="Pfam" id="PF02741">
    <property type="entry name" value="FTR_C"/>
    <property type="match status" value="1"/>
</dbReference>
<dbReference type="PIRSF" id="PIRSF006414">
    <property type="entry name" value="Ftr_formyl_trnsf"/>
    <property type="match status" value="1"/>
</dbReference>
<evidence type="ECO:0000259" key="5">
    <source>
        <dbReference type="Pfam" id="PF02741"/>
    </source>
</evidence>
<keyword evidence="2 3" id="KW-0808">Transferase</keyword>
<feature type="domain" description="Formylmethanofuran: tetrahydromethanopterin formyltransferase Ftr C-terminal" evidence="5">
    <location>
        <begin position="153"/>
        <end position="304"/>
    </location>
</feature>
<dbReference type="SUPFAM" id="SSF55112">
    <property type="entry name" value="Formylmethanofuran:tetrahydromethanopterin formyltransferase"/>
    <property type="match status" value="2"/>
</dbReference>
<name>A0ABQ0GY83_9HYPH</name>
<dbReference type="Proteomes" id="UP001628091">
    <property type="component" value="Unassembled WGS sequence"/>
</dbReference>
<comment type="subcellular location">
    <subcellularLocation>
        <location evidence="3">Cytoplasm</location>
    </subcellularLocation>
</comment>
<gene>
    <name evidence="6" type="primary">fhcD</name>
    <name evidence="3" type="synonym">ffsA</name>
    <name evidence="6" type="ORF">PPNSA23_15800</name>
</gene>
<sequence length="306" mass="32066">MQPLTRPLTRNGIVIDDTFAEAFGMRATAIIITAPTLKWARQAATTMTGYATSVIGCGCEAAIDLDLPPSKTPDGRPGCRVMLFAVSTDELQRQLRNRVGQCVLTSPGSACFAAMEGGTPLNLGASLRYFGDGWQISKKFGGSHYWRIPVMDGEFLCEATTGMTKEAVGGGNFLLLAADAEKALAAAERAVAAIGKVPGTIMPFPGGIVRSGSKIGAKYKGMTASTNDAFAPTLRGVVKSELGPDTNAVLEIVIDGETDEAVSAAMRAGLKAVIDLGPKRGALRISAGNYGGKLGKFHYHLKDLLP</sequence>